<dbReference type="Proteomes" id="UP000033901">
    <property type="component" value="Unassembled WGS sequence"/>
</dbReference>
<accession>A0A0G1J3T1</accession>
<sequence length="93" mass="10487">MGKRRTRAEKENPHRAFLYSWQGQPGKGPVRHDVKGQFKNEPHETSLKDEKANKANVLAKDGTLASIRRDMAKSLILASLILAAEVVVYLAWF</sequence>
<keyword evidence="1" id="KW-1133">Transmembrane helix</keyword>
<evidence type="ECO:0000313" key="2">
    <source>
        <dbReference type="EMBL" id="KKT65960.1"/>
    </source>
</evidence>
<dbReference type="AlphaFoldDB" id="A0A0G1J3T1"/>
<dbReference type="EMBL" id="LCIZ01000034">
    <property type="protein sequence ID" value="KKT65960.1"/>
    <property type="molecule type" value="Genomic_DNA"/>
</dbReference>
<protein>
    <submittedName>
        <fullName evidence="2">Uncharacterized protein</fullName>
    </submittedName>
</protein>
<name>A0A0G1J3T1_9BACT</name>
<evidence type="ECO:0000256" key="1">
    <source>
        <dbReference type="SAM" id="Phobius"/>
    </source>
</evidence>
<comment type="caution">
    <text evidence="2">The sequence shown here is derived from an EMBL/GenBank/DDBJ whole genome shotgun (WGS) entry which is preliminary data.</text>
</comment>
<feature type="transmembrane region" description="Helical" evidence="1">
    <location>
        <begin position="75"/>
        <end position="92"/>
    </location>
</feature>
<proteinExistence type="predicted"/>
<keyword evidence="1" id="KW-0472">Membrane</keyword>
<gene>
    <name evidence="2" type="ORF">UW61_C0034G0005</name>
</gene>
<reference evidence="2 3" key="1">
    <citation type="journal article" date="2015" name="Nature">
        <title>rRNA introns, odd ribosomes, and small enigmatic genomes across a large radiation of phyla.</title>
        <authorList>
            <person name="Brown C.T."/>
            <person name="Hug L.A."/>
            <person name="Thomas B.C."/>
            <person name="Sharon I."/>
            <person name="Castelle C.J."/>
            <person name="Singh A."/>
            <person name="Wilkins M.J."/>
            <person name="Williams K.H."/>
            <person name="Banfield J.F."/>
        </authorList>
    </citation>
    <scope>NUCLEOTIDE SEQUENCE [LARGE SCALE GENOMIC DNA]</scope>
</reference>
<evidence type="ECO:0000313" key="3">
    <source>
        <dbReference type="Proteomes" id="UP000033901"/>
    </source>
</evidence>
<keyword evidence="1" id="KW-0812">Transmembrane</keyword>
<organism evidence="2 3">
    <name type="scientific">Candidatus Curtissbacteria bacterium GW2011_GWC1_44_33</name>
    <dbReference type="NCBI Taxonomy" id="1618413"/>
    <lineage>
        <taxon>Bacteria</taxon>
        <taxon>Candidatus Curtissiibacteriota</taxon>
    </lineage>
</organism>